<dbReference type="Gene3D" id="3.40.50.1360">
    <property type="match status" value="1"/>
</dbReference>
<dbReference type="EC" id="3.5.99.6" evidence="3"/>
<proteinExistence type="predicted"/>
<evidence type="ECO:0000256" key="2">
    <source>
        <dbReference type="ARBA" id="ARBA00023277"/>
    </source>
</evidence>
<dbReference type="Proteomes" id="UP000221653">
    <property type="component" value="Unassembled WGS sequence"/>
</dbReference>
<reference evidence="5 6" key="1">
    <citation type="submission" date="2017-10" db="EMBL/GenBank/DDBJ databases">
        <title>Sequencing the genomes of 1000 actinobacteria strains.</title>
        <authorList>
            <person name="Klenk H.-P."/>
        </authorList>
    </citation>
    <scope>NUCLEOTIDE SEQUENCE [LARGE SCALE GENOMIC DNA]</scope>
    <source>
        <strain evidence="5 6">DSM 20688</strain>
    </source>
</reference>
<dbReference type="InterPro" id="IPR037171">
    <property type="entry name" value="NagB/RpiA_transferase-like"/>
</dbReference>
<evidence type="ECO:0000313" key="6">
    <source>
        <dbReference type="Proteomes" id="UP000221653"/>
    </source>
</evidence>
<name>A0A2A9DPV1_9CORY</name>
<dbReference type="GO" id="GO:0006043">
    <property type="term" value="P:glucosamine catabolic process"/>
    <property type="evidence" value="ECO:0007669"/>
    <property type="project" value="TreeGrafter"/>
</dbReference>
<dbReference type="PANTHER" id="PTHR11280">
    <property type="entry name" value="GLUCOSAMINE-6-PHOSPHATE ISOMERASE"/>
    <property type="match status" value="1"/>
</dbReference>
<dbReference type="Pfam" id="PF01182">
    <property type="entry name" value="Glucosamine_iso"/>
    <property type="match status" value="1"/>
</dbReference>
<organism evidence="5 6">
    <name type="scientific">Corynebacterium renale</name>
    <dbReference type="NCBI Taxonomy" id="1724"/>
    <lineage>
        <taxon>Bacteria</taxon>
        <taxon>Bacillati</taxon>
        <taxon>Actinomycetota</taxon>
        <taxon>Actinomycetes</taxon>
        <taxon>Mycobacteriales</taxon>
        <taxon>Corynebacteriaceae</taxon>
        <taxon>Corynebacterium</taxon>
    </lineage>
</organism>
<dbReference type="CDD" id="cd01399">
    <property type="entry name" value="GlcN6P_deaminase"/>
    <property type="match status" value="1"/>
</dbReference>
<dbReference type="SUPFAM" id="SSF100950">
    <property type="entry name" value="NagB/RpiA/CoA transferase-like"/>
    <property type="match status" value="1"/>
</dbReference>
<accession>A0A2A9DPV1</accession>
<dbReference type="PANTHER" id="PTHR11280:SF5">
    <property type="entry name" value="GLUCOSAMINE-6-PHOSPHATE ISOMERASE"/>
    <property type="match status" value="1"/>
</dbReference>
<dbReference type="GO" id="GO:0019262">
    <property type="term" value="P:N-acetylneuraminate catabolic process"/>
    <property type="evidence" value="ECO:0007669"/>
    <property type="project" value="TreeGrafter"/>
</dbReference>
<dbReference type="GO" id="GO:0004342">
    <property type="term" value="F:glucosamine-6-phosphate deaminase activity"/>
    <property type="evidence" value="ECO:0007669"/>
    <property type="project" value="UniProtKB-UniRule"/>
</dbReference>
<dbReference type="GO" id="GO:0006046">
    <property type="term" value="P:N-acetylglucosamine catabolic process"/>
    <property type="evidence" value="ECO:0007669"/>
    <property type="project" value="UniProtKB-UniRule"/>
</dbReference>
<evidence type="ECO:0000256" key="3">
    <source>
        <dbReference type="NCBIfam" id="TIGR00502"/>
    </source>
</evidence>
<dbReference type="GO" id="GO:0042802">
    <property type="term" value="F:identical protein binding"/>
    <property type="evidence" value="ECO:0007669"/>
    <property type="project" value="TreeGrafter"/>
</dbReference>
<comment type="caution">
    <text evidence="5">The sequence shown here is derived from an EMBL/GenBank/DDBJ whole genome shotgun (WGS) entry which is preliminary data.</text>
</comment>
<protein>
    <recommendedName>
        <fullName evidence="3">Glucosamine-6-phosphate deaminase</fullName>
        <ecNumber evidence="3">3.5.99.6</ecNumber>
    </recommendedName>
</protein>
<dbReference type="InterPro" id="IPR018321">
    <property type="entry name" value="Glucosamine6P_isomerase_CS"/>
</dbReference>
<dbReference type="PROSITE" id="PS01161">
    <property type="entry name" value="GLC_GALNAC_ISOMERASE"/>
    <property type="match status" value="1"/>
</dbReference>
<dbReference type="RefSeq" id="WP_048380808.1">
    <property type="nucleotide sequence ID" value="NZ_LDYE01000008.1"/>
</dbReference>
<dbReference type="OrthoDB" id="9791139at2"/>
<gene>
    <name evidence="5" type="ORF">ATK06_1094</name>
</gene>
<sequence length="252" mass="27272">MDIIIRETPAEVATVAADHIAQFVRPGGVLGLATGSTPEATYQELIRRHRAGELSFAGMKAFLLDEYMSVPKDDPQSYYATIRRVFTSDIDINDADVHSLDGMTNDPAGTAAAYEKAIADAGGVDIQLLGIGTNGHIGFNEPGSPLRSRTRREILHPQTVEDNARFFESEDEVPRVVLTQGLGTISEAKNILLIATGFGKAEAVAALAEGPLSAQCPGSVLQLHNNVTVVIDEAASTRLVHSEYYRYKDQYR</sequence>
<evidence type="ECO:0000313" key="5">
    <source>
        <dbReference type="EMBL" id="PFG28012.1"/>
    </source>
</evidence>
<evidence type="ECO:0000259" key="4">
    <source>
        <dbReference type="Pfam" id="PF01182"/>
    </source>
</evidence>
<keyword evidence="6" id="KW-1185">Reference proteome</keyword>
<feature type="domain" description="Glucosamine/galactosamine-6-phosphate isomerase" evidence="4">
    <location>
        <begin position="27"/>
        <end position="227"/>
    </location>
</feature>
<dbReference type="InterPro" id="IPR006148">
    <property type="entry name" value="Glc/Gal-6P_isomerase"/>
</dbReference>
<dbReference type="GO" id="GO:0005737">
    <property type="term" value="C:cytoplasm"/>
    <property type="evidence" value="ECO:0007669"/>
    <property type="project" value="TreeGrafter"/>
</dbReference>
<dbReference type="EMBL" id="PDJF01000001">
    <property type="protein sequence ID" value="PFG28012.1"/>
    <property type="molecule type" value="Genomic_DNA"/>
</dbReference>
<dbReference type="InterPro" id="IPR004547">
    <property type="entry name" value="Glucosamine6P_isomerase"/>
</dbReference>
<dbReference type="NCBIfam" id="TIGR00502">
    <property type="entry name" value="nagB"/>
    <property type="match status" value="1"/>
</dbReference>
<dbReference type="STRING" id="1724.GCA_001044175_02248"/>
<evidence type="ECO:0000256" key="1">
    <source>
        <dbReference type="ARBA" id="ARBA00022801"/>
    </source>
</evidence>
<dbReference type="GO" id="GO:0005975">
    <property type="term" value="P:carbohydrate metabolic process"/>
    <property type="evidence" value="ECO:0007669"/>
    <property type="project" value="InterPro"/>
</dbReference>
<keyword evidence="2" id="KW-0119">Carbohydrate metabolism</keyword>
<dbReference type="AlphaFoldDB" id="A0A2A9DPV1"/>
<keyword evidence="1" id="KW-0378">Hydrolase</keyword>